<sequence length="145" mass="16582">MALYTCLLPLLFSLWLACYQWLNWSQYTGLSLSYARLNSYIYAHSYGALLLVLFVGIRIGQTTSYAQQKYRLALHLSLAMCAWLSLASFADLAGMTFLSFCWMVYAISHRFFTQHAEQNQTSVRPETHVNFSVIGLLIALILINH</sequence>
<feature type="transmembrane region" description="Helical" evidence="1">
    <location>
        <begin position="81"/>
        <end position="107"/>
    </location>
</feature>
<evidence type="ECO:0000256" key="1">
    <source>
        <dbReference type="SAM" id="Phobius"/>
    </source>
</evidence>
<dbReference type="RefSeq" id="WP_180236541.1">
    <property type="nucleotide sequence ID" value="NZ_NIHB01000007.1"/>
</dbReference>
<accession>A0A4R6XLY6</accession>
<dbReference type="AlphaFoldDB" id="A0A4R6XLY6"/>
<gene>
    <name evidence="2" type="ORF">C8D91_1908</name>
</gene>
<keyword evidence="3" id="KW-1185">Reference proteome</keyword>
<feature type="transmembrane region" description="Helical" evidence="1">
    <location>
        <begin position="127"/>
        <end position="143"/>
    </location>
</feature>
<comment type="caution">
    <text evidence="2">The sequence shown here is derived from an EMBL/GenBank/DDBJ whole genome shotgun (WGS) entry which is preliminary data.</text>
</comment>
<organism evidence="2 3">
    <name type="scientific">Marinicella litoralis</name>
    <dbReference type="NCBI Taxonomy" id="644220"/>
    <lineage>
        <taxon>Bacteria</taxon>
        <taxon>Pseudomonadati</taxon>
        <taxon>Pseudomonadota</taxon>
        <taxon>Gammaproteobacteria</taxon>
        <taxon>Lysobacterales</taxon>
        <taxon>Marinicellaceae</taxon>
        <taxon>Marinicella</taxon>
    </lineage>
</organism>
<keyword evidence="1" id="KW-0812">Transmembrane</keyword>
<protein>
    <submittedName>
        <fullName evidence="2">Uncharacterized protein</fullName>
    </submittedName>
</protein>
<feature type="transmembrane region" description="Helical" evidence="1">
    <location>
        <begin position="40"/>
        <end position="60"/>
    </location>
</feature>
<name>A0A4R6XLY6_9GAMM</name>
<keyword evidence="1" id="KW-0472">Membrane</keyword>
<evidence type="ECO:0000313" key="3">
    <source>
        <dbReference type="Proteomes" id="UP000295724"/>
    </source>
</evidence>
<evidence type="ECO:0000313" key="2">
    <source>
        <dbReference type="EMBL" id="TDR19359.1"/>
    </source>
</evidence>
<proteinExistence type="predicted"/>
<keyword evidence="1" id="KW-1133">Transmembrane helix</keyword>
<reference evidence="2 3" key="1">
    <citation type="submission" date="2019-03" db="EMBL/GenBank/DDBJ databases">
        <title>Genomic Encyclopedia of Type Strains, Phase IV (KMG-IV): sequencing the most valuable type-strain genomes for metagenomic binning, comparative biology and taxonomic classification.</title>
        <authorList>
            <person name="Goeker M."/>
        </authorList>
    </citation>
    <scope>NUCLEOTIDE SEQUENCE [LARGE SCALE GENOMIC DNA]</scope>
    <source>
        <strain evidence="2 3">DSM 25488</strain>
    </source>
</reference>
<dbReference type="Proteomes" id="UP000295724">
    <property type="component" value="Unassembled WGS sequence"/>
</dbReference>
<dbReference type="EMBL" id="SNZB01000004">
    <property type="protein sequence ID" value="TDR19359.1"/>
    <property type="molecule type" value="Genomic_DNA"/>
</dbReference>